<evidence type="ECO:0000313" key="4">
    <source>
        <dbReference type="EMBL" id="NJC18937.1"/>
    </source>
</evidence>
<dbReference type="GeneID" id="86893795"/>
<evidence type="ECO:0000313" key="7">
    <source>
        <dbReference type="Proteomes" id="UP001302374"/>
    </source>
</evidence>
<feature type="domain" description="HTH tetR-type" evidence="3">
    <location>
        <begin position="6"/>
        <end position="66"/>
    </location>
</feature>
<protein>
    <submittedName>
        <fullName evidence="4 5">AcrR family transcriptional regulator</fullName>
    </submittedName>
</protein>
<feature type="DNA-binding region" description="H-T-H motif" evidence="2">
    <location>
        <begin position="29"/>
        <end position="48"/>
    </location>
</feature>
<organism evidence="4 6">
    <name type="scientific">Butyricimonas paravirosa</name>
    <dbReference type="NCBI Taxonomy" id="1472417"/>
    <lineage>
        <taxon>Bacteria</taxon>
        <taxon>Pseudomonadati</taxon>
        <taxon>Bacteroidota</taxon>
        <taxon>Bacteroidia</taxon>
        <taxon>Bacteroidales</taxon>
        <taxon>Odoribacteraceae</taxon>
        <taxon>Butyricimonas</taxon>
    </lineage>
</organism>
<dbReference type="Proteomes" id="UP001302374">
    <property type="component" value="Chromosome"/>
</dbReference>
<evidence type="ECO:0000256" key="1">
    <source>
        <dbReference type="ARBA" id="ARBA00023125"/>
    </source>
</evidence>
<reference evidence="5 7" key="1">
    <citation type="submission" date="2019-09" db="EMBL/GenBank/DDBJ databases">
        <title>Butyricimonas paravirosa DSM 105722 (=214-4 = JCM 18677 = CCUG 65563).</title>
        <authorList>
            <person name="Le Roy T."/>
            <person name="Cani P.D."/>
        </authorList>
    </citation>
    <scope>NUCLEOTIDE SEQUENCE [LARGE SCALE GENOMIC DNA]</scope>
    <source>
        <strain evidence="5 7">DSM 105722</strain>
    </source>
</reference>
<dbReference type="PANTHER" id="PTHR30055:SF226">
    <property type="entry name" value="HTH-TYPE TRANSCRIPTIONAL REGULATOR PKSA"/>
    <property type="match status" value="1"/>
</dbReference>
<evidence type="ECO:0000259" key="3">
    <source>
        <dbReference type="PROSITE" id="PS50977"/>
    </source>
</evidence>
<gene>
    <name evidence="5" type="ORF">F1644_20825</name>
    <name evidence="4" type="ORF">GGR15_002567</name>
</gene>
<dbReference type="InterPro" id="IPR023772">
    <property type="entry name" value="DNA-bd_HTH_TetR-type_CS"/>
</dbReference>
<evidence type="ECO:0000313" key="6">
    <source>
        <dbReference type="Proteomes" id="UP000576368"/>
    </source>
</evidence>
<dbReference type="SUPFAM" id="SSF46689">
    <property type="entry name" value="Homeodomain-like"/>
    <property type="match status" value="1"/>
</dbReference>
<dbReference type="RefSeq" id="WP_087419807.1">
    <property type="nucleotide sequence ID" value="NZ_BMPA01000009.1"/>
</dbReference>
<name>A0A7X5YD54_9BACT</name>
<dbReference type="GO" id="GO:0000976">
    <property type="term" value="F:transcription cis-regulatory region binding"/>
    <property type="evidence" value="ECO:0007669"/>
    <property type="project" value="TreeGrafter"/>
</dbReference>
<evidence type="ECO:0000313" key="5">
    <source>
        <dbReference type="EMBL" id="WOF14546.1"/>
    </source>
</evidence>
<dbReference type="PRINTS" id="PR00455">
    <property type="entry name" value="HTHTETR"/>
</dbReference>
<dbReference type="Pfam" id="PF00440">
    <property type="entry name" value="TetR_N"/>
    <property type="match status" value="1"/>
</dbReference>
<dbReference type="AlphaFoldDB" id="A0A7X5YD54"/>
<dbReference type="EMBL" id="CP043839">
    <property type="protein sequence ID" value="WOF14546.1"/>
    <property type="molecule type" value="Genomic_DNA"/>
</dbReference>
<dbReference type="Gene3D" id="1.10.357.10">
    <property type="entry name" value="Tetracycline Repressor, domain 2"/>
    <property type="match status" value="1"/>
</dbReference>
<dbReference type="InterPro" id="IPR001647">
    <property type="entry name" value="HTH_TetR"/>
</dbReference>
<keyword evidence="1 2" id="KW-0238">DNA-binding</keyword>
<accession>A0A7X5YD54</accession>
<dbReference type="PROSITE" id="PS50977">
    <property type="entry name" value="HTH_TETR_2"/>
    <property type="match status" value="1"/>
</dbReference>
<reference evidence="4 6" key="2">
    <citation type="submission" date="2020-03" db="EMBL/GenBank/DDBJ databases">
        <title>Genomic Encyclopedia of Type Strains, Phase IV (KMG-IV): sequencing the most valuable type-strain genomes for metagenomic binning, comparative biology and taxonomic classification.</title>
        <authorList>
            <person name="Goeker M."/>
        </authorList>
    </citation>
    <scope>NUCLEOTIDE SEQUENCE [LARGE SCALE GENOMIC DNA]</scope>
    <source>
        <strain evidence="4 6">DSM 105722</strain>
    </source>
</reference>
<proteinExistence type="predicted"/>
<dbReference type="InterPro" id="IPR050109">
    <property type="entry name" value="HTH-type_TetR-like_transc_reg"/>
</dbReference>
<dbReference type="PROSITE" id="PS01081">
    <property type="entry name" value="HTH_TETR_1"/>
    <property type="match status" value="1"/>
</dbReference>
<dbReference type="PANTHER" id="PTHR30055">
    <property type="entry name" value="HTH-TYPE TRANSCRIPTIONAL REGULATOR RUTR"/>
    <property type="match status" value="1"/>
</dbReference>
<dbReference type="InterPro" id="IPR009057">
    <property type="entry name" value="Homeodomain-like_sf"/>
</dbReference>
<dbReference type="EMBL" id="JAATLI010000009">
    <property type="protein sequence ID" value="NJC18937.1"/>
    <property type="molecule type" value="Genomic_DNA"/>
</dbReference>
<sequence>MQKLKNDIRRELLKSAEELFLRKGFQKTSMREIAETAQVGLGNIYNYFSGKDDLFCSIVYPVTHAFERMLEKHHGHYGADVMEILSEVYLREAVDEYIVLIRRYRELMILLLFRAQGSSLANFRESFTDRSTELVKEWFSEMKYRYPVLNVTVSDFFIHLHSVWMFTLFEEIIMHKIEDQEIEQIVAEYVKFEITGWRDILKI</sequence>
<evidence type="ECO:0000256" key="2">
    <source>
        <dbReference type="PROSITE-ProRule" id="PRU00335"/>
    </source>
</evidence>
<keyword evidence="7" id="KW-1185">Reference proteome</keyword>
<dbReference type="GO" id="GO:0003700">
    <property type="term" value="F:DNA-binding transcription factor activity"/>
    <property type="evidence" value="ECO:0007669"/>
    <property type="project" value="TreeGrafter"/>
</dbReference>
<dbReference type="Proteomes" id="UP000576368">
    <property type="component" value="Unassembled WGS sequence"/>
</dbReference>